<evidence type="ECO:0000313" key="2">
    <source>
        <dbReference type="EMBL" id="CAD9439536.1"/>
    </source>
</evidence>
<protein>
    <submittedName>
        <fullName evidence="2">Uncharacterized protein</fullName>
    </submittedName>
</protein>
<dbReference type="InterPro" id="IPR008710">
    <property type="entry name" value="Nicastrin"/>
</dbReference>
<dbReference type="Pfam" id="PF05006">
    <property type="entry name" value="PIF3"/>
    <property type="match status" value="1"/>
</dbReference>
<dbReference type="Pfam" id="PF05450">
    <property type="entry name" value="Nicastrin"/>
    <property type="match status" value="1"/>
</dbReference>
<keyword evidence="1" id="KW-1133">Transmembrane helix</keyword>
<dbReference type="GO" id="GO:0016485">
    <property type="term" value="P:protein processing"/>
    <property type="evidence" value="ECO:0007669"/>
    <property type="project" value="InterPro"/>
</dbReference>
<dbReference type="PANTHER" id="PTHR21092">
    <property type="entry name" value="NICASTRIN"/>
    <property type="match status" value="1"/>
</dbReference>
<reference evidence="2" key="1">
    <citation type="submission" date="2021-01" db="EMBL/GenBank/DDBJ databases">
        <authorList>
            <person name="Corre E."/>
            <person name="Pelletier E."/>
            <person name="Niang G."/>
            <person name="Scheremetjew M."/>
            <person name="Finn R."/>
            <person name="Kale V."/>
            <person name="Holt S."/>
            <person name="Cochrane G."/>
            <person name="Meng A."/>
            <person name="Brown T."/>
            <person name="Cohen L."/>
        </authorList>
    </citation>
    <scope>NUCLEOTIDE SEQUENCE</scope>
    <source>
        <strain evidence="2">CCMP1381</strain>
    </source>
</reference>
<feature type="transmembrane region" description="Helical" evidence="1">
    <location>
        <begin position="319"/>
        <end position="342"/>
    </location>
</feature>
<dbReference type="EMBL" id="HBGS01035069">
    <property type="protein sequence ID" value="CAD9439536.1"/>
    <property type="molecule type" value="Transcribed_RNA"/>
</dbReference>
<dbReference type="PANTHER" id="PTHR21092:SF0">
    <property type="entry name" value="NICASTRIN"/>
    <property type="match status" value="1"/>
</dbReference>
<proteinExistence type="predicted"/>
<dbReference type="InterPro" id="IPR007703">
    <property type="entry name" value="PIF3"/>
</dbReference>
<evidence type="ECO:0000256" key="1">
    <source>
        <dbReference type="SAM" id="Phobius"/>
    </source>
</evidence>
<accession>A0A7S2CZB3</accession>
<organism evidence="2">
    <name type="scientific">Octactis speculum</name>
    <dbReference type="NCBI Taxonomy" id="3111310"/>
    <lineage>
        <taxon>Eukaryota</taxon>
        <taxon>Sar</taxon>
        <taxon>Stramenopiles</taxon>
        <taxon>Ochrophyta</taxon>
        <taxon>Dictyochophyceae</taxon>
        <taxon>Dictyochales</taxon>
        <taxon>Dictyochaceae</taxon>
        <taxon>Octactis</taxon>
    </lineage>
</organism>
<dbReference type="GO" id="GO:0005886">
    <property type="term" value="C:plasma membrane"/>
    <property type="evidence" value="ECO:0007669"/>
    <property type="project" value="TreeGrafter"/>
</dbReference>
<dbReference type="AlphaFoldDB" id="A0A7S2CZB3"/>
<keyword evidence="1" id="KW-0472">Membrane</keyword>
<keyword evidence="1" id="KW-0812">Transmembrane</keyword>
<name>A0A7S2CZB3_9STRA</name>
<gene>
    <name evidence="2" type="ORF">DSPE1174_LOCUS18118</name>
</gene>
<sequence>MYTHTSSSATTTTNGAEAEEAVLLAASTLSSTSRISVSAGSSSDLPPSPLTSFLQAPGGGDVSGTVVGGYDSVFVDPKYHSHYDTTARDMTSLDAGVITDTATLVARAAYTLAGGDDDDVLPEANETLVGELIDCLTTSWRCNLMAMYIESEVKAIGSAMGIKLTSADIDFGSEPPSYYVSVLSPGTGQPLVAHNKMVYAKIPADGTFKKGEDRIYVLPSALEMFTRAFLADILGSGSTDEETFYCETESDCGICPLSSGGGRMECVANGRCVCHTAFYHTALDPGLEADESPGVFTVMNASEPLYAEPTWGIIGATTYMIAGTLSGAFVLSLGIVLLVASVKGSYAIASRLIAADLL</sequence>